<feature type="transmembrane region" description="Helical" evidence="9">
    <location>
        <begin position="196"/>
        <end position="214"/>
    </location>
</feature>
<dbReference type="OrthoDB" id="9804277at2"/>
<evidence type="ECO:0000256" key="6">
    <source>
        <dbReference type="ARBA" id="ARBA00022989"/>
    </source>
</evidence>
<sequence>MAASIITAFLYSLSFPFFSLWLLGFAALVPFLVVPAKNPPVWKRAALGFVLGAGLVLGTAHWLFYALIHEFEKPWTTAVLFVLGFAVLPYGLLYSCFSMAFGYLKKRSLYFFCLVFPSLWVLTELLKQIIPIMIPWADLGYAALGGGYYVQVADLCGGVGVSFLLAMVNGTIAYLAMELFEQEKRSLTLWLMKNKAGIAVLALALGGPVLYGMARTAQIESPHEGRTVEAALVQASFSQKERWSGLGFVNRVRTYVKLSDFENAASPFVAVWPETVLNSSAMVNDDFFREVIQSIGPDALLITGGLRKTPDGHGTFNSAFFISGRGRVSAYDKHILLPYSENTPMGQDVLGDYYTAPSQFVPGVSPLAMDTPMGKMGASICFEILYSGHVRRSVREGAQVLVNLSNDSWFNSTMPYMHLDAARMRAIENRRWLLRASNSGFSALIAPDGSIQARSELGARQAIRGGYSLSDEITPYTRFGPWILYLAGLIVASAVFTRKRT</sequence>
<reference evidence="12" key="1">
    <citation type="submission" date="2016-11" db="EMBL/GenBank/DDBJ databases">
        <authorList>
            <person name="Varghese N."/>
            <person name="Submissions S."/>
        </authorList>
    </citation>
    <scope>NUCLEOTIDE SEQUENCE [LARGE SCALE GENOMIC DNA]</scope>
    <source>
        <strain evidence="12">DSM 16219</strain>
    </source>
</reference>
<proteinExistence type="inferred from homology"/>
<protein>
    <recommendedName>
        <fullName evidence="9">Apolipoprotein N-acyltransferase</fullName>
        <shortName evidence="9">ALP N-acyltransferase</shortName>
        <ecNumber evidence="9">2.3.1.269</ecNumber>
    </recommendedName>
</protein>
<keyword evidence="11" id="KW-0449">Lipoprotein</keyword>
<dbReference type="Pfam" id="PF00795">
    <property type="entry name" value="CN_hydrolase"/>
    <property type="match status" value="1"/>
</dbReference>
<feature type="transmembrane region" description="Helical" evidence="9">
    <location>
        <begin position="109"/>
        <end position="136"/>
    </location>
</feature>
<dbReference type="HAMAP" id="MF_01148">
    <property type="entry name" value="Lnt"/>
    <property type="match status" value="1"/>
</dbReference>
<dbReference type="NCBIfam" id="TIGR00546">
    <property type="entry name" value="lnt"/>
    <property type="match status" value="1"/>
</dbReference>
<dbReference type="Gene3D" id="3.60.110.10">
    <property type="entry name" value="Carbon-nitrogen hydrolase"/>
    <property type="match status" value="1"/>
</dbReference>
<dbReference type="CDD" id="cd07571">
    <property type="entry name" value="ALP_N-acyl_transferase"/>
    <property type="match status" value="1"/>
</dbReference>
<keyword evidence="3 9" id="KW-1003">Cell membrane</keyword>
<evidence type="ECO:0000313" key="11">
    <source>
        <dbReference type="EMBL" id="SHI53732.1"/>
    </source>
</evidence>
<dbReference type="GO" id="GO:0042158">
    <property type="term" value="P:lipoprotein biosynthetic process"/>
    <property type="evidence" value="ECO:0007669"/>
    <property type="project" value="UniProtKB-UniRule"/>
</dbReference>
<comment type="pathway">
    <text evidence="9">Protein modification; lipoprotein biosynthesis (N-acyl transfer).</text>
</comment>
<keyword evidence="12" id="KW-1185">Reference proteome</keyword>
<dbReference type="STRING" id="1121393.SAMN02745216_00102"/>
<dbReference type="Pfam" id="PF20154">
    <property type="entry name" value="LNT_N"/>
    <property type="match status" value="1"/>
</dbReference>
<dbReference type="GO" id="GO:0016410">
    <property type="term" value="F:N-acyltransferase activity"/>
    <property type="evidence" value="ECO:0007669"/>
    <property type="project" value="UniProtKB-UniRule"/>
</dbReference>
<dbReference type="EMBL" id="FQZU01000001">
    <property type="protein sequence ID" value="SHI53732.1"/>
    <property type="molecule type" value="Genomic_DNA"/>
</dbReference>
<evidence type="ECO:0000313" key="12">
    <source>
        <dbReference type="Proteomes" id="UP000183994"/>
    </source>
</evidence>
<dbReference type="RefSeq" id="WP_073471846.1">
    <property type="nucleotide sequence ID" value="NZ_FQZU01000001.1"/>
</dbReference>
<accession>A0A1M6BY68</accession>
<dbReference type="InterPro" id="IPR004563">
    <property type="entry name" value="Apolipo_AcylTrfase"/>
</dbReference>
<evidence type="ECO:0000256" key="5">
    <source>
        <dbReference type="ARBA" id="ARBA00022692"/>
    </source>
</evidence>
<evidence type="ECO:0000256" key="2">
    <source>
        <dbReference type="ARBA" id="ARBA00010065"/>
    </source>
</evidence>
<feature type="domain" description="CN hydrolase" evidence="10">
    <location>
        <begin position="228"/>
        <end position="475"/>
    </location>
</feature>
<dbReference type="GO" id="GO:0005886">
    <property type="term" value="C:plasma membrane"/>
    <property type="evidence" value="ECO:0007669"/>
    <property type="project" value="UniProtKB-SubCell"/>
</dbReference>
<evidence type="ECO:0000256" key="3">
    <source>
        <dbReference type="ARBA" id="ARBA00022475"/>
    </source>
</evidence>
<name>A0A1M6BY68_9BACT</name>
<keyword evidence="8 9" id="KW-0012">Acyltransferase</keyword>
<feature type="transmembrane region" description="Helical" evidence="9">
    <location>
        <begin position="6"/>
        <end position="34"/>
    </location>
</feature>
<dbReference type="AlphaFoldDB" id="A0A1M6BY68"/>
<comment type="subcellular location">
    <subcellularLocation>
        <location evidence="1 9">Cell membrane</location>
        <topology evidence="1 9">Multi-pass membrane protein</topology>
    </subcellularLocation>
</comment>
<keyword evidence="4 9" id="KW-0808">Transferase</keyword>
<dbReference type="PANTHER" id="PTHR38686">
    <property type="entry name" value="APOLIPOPROTEIN N-ACYLTRANSFERASE"/>
    <property type="match status" value="1"/>
</dbReference>
<feature type="transmembrane region" description="Helical" evidence="9">
    <location>
        <begin position="46"/>
        <end position="68"/>
    </location>
</feature>
<evidence type="ECO:0000256" key="8">
    <source>
        <dbReference type="ARBA" id="ARBA00023315"/>
    </source>
</evidence>
<dbReference type="InterPro" id="IPR003010">
    <property type="entry name" value="C-N_Hydrolase"/>
</dbReference>
<evidence type="ECO:0000256" key="7">
    <source>
        <dbReference type="ARBA" id="ARBA00023136"/>
    </source>
</evidence>
<feature type="transmembrane region" description="Helical" evidence="9">
    <location>
        <begin position="148"/>
        <end position="175"/>
    </location>
</feature>
<organism evidence="11 12">
    <name type="scientific">Desulfatibacillum alkenivorans DSM 16219</name>
    <dbReference type="NCBI Taxonomy" id="1121393"/>
    <lineage>
        <taxon>Bacteria</taxon>
        <taxon>Pseudomonadati</taxon>
        <taxon>Thermodesulfobacteriota</taxon>
        <taxon>Desulfobacteria</taxon>
        <taxon>Desulfobacterales</taxon>
        <taxon>Desulfatibacillaceae</taxon>
        <taxon>Desulfatibacillum</taxon>
    </lineage>
</organism>
<feature type="transmembrane region" description="Helical" evidence="9">
    <location>
        <begin position="479"/>
        <end position="497"/>
    </location>
</feature>
<dbReference type="InterPro" id="IPR045378">
    <property type="entry name" value="LNT_N"/>
</dbReference>
<gene>
    <name evidence="9" type="primary">lnt</name>
    <name evidence="11" type="ORF">SAMN02745216_00102</name>
</gene>
<evidence type="ECO:0000256" key="9">
    <source>
        <dbReference type="HAMAP-Rule" id="MF_01148"/>
    </source>
</evidence>
<dbReference type="PANTHER" id="PTHR38686:SF1">
    <property type="entry name" value="APOLIPOPROTEIN N-ACYLTRANSFERASE"/>
    <property type="match status" value="1"/>
</dbReference>
<keyword evidence="5 9" id="KW-0812">Transmembrane</keyword>
<dbReference type="EC" id="2.3.1.269" evidence="9"/>
<comment type="function">
    <text evidence="9">Catalyzes the phospholipid dependent N-acylation of the N-terminal cysteine of apolipoprotein, the last step in lipoprotein maturation.</text>
</comment>
<comment type="similarity">
    <text evidence="2 9">Belongs to the CN hydrolase family. Apolipoprotein N-acyltransferase subfamily.</text>
</comment>
<evidence type="ECO:0000259" key="10">
    <source>
        <dbReference type="PROSITE" id="PS50263"/>
    </source>
</evidence>
<dbReference type="Proteomes" id="UP000183994">
    <property type="component" value="Unassembled WGS sequence"/>
</dbReference>
<dbReference type="UniPathway" id="UPA00666"/>
<evidence type="ECO:0000256" key="1">
    <source>
        <dbReference type="ARBA" id="ARBA00004651"/>
    </source>
</evidence>
<evidence type="ECO:0000256" key="4">
    <source>
        <dbReference type="ARBA" id="ARBA00022679"/>
    </source>
</evidence>
<dbReference type="PROSITE" id="PS50263">
    <property type="entry name" value="CN_HYDROLASE"/>
    <property type="match status" value="1"/>
</dbReference>
<keyword evidence="6 9" id="KW-1133">Transmembrane helix</keyword>
<dbReference type="InterPro" id="IPR036526">
    <property type="entry name" value="C-N_Hydrolase_sf"/>
</dbReference>
<dbReference type="SUPFAM" id="SSF56317">
    <property type="entry name" value="Carbon-nitrogen hydrolase"/>
    <property type="match status" value="1"/>
</dbReference>
<comment type="catalytic activity">
    <reaction evidence="9">
        <text>N-terminal S-1,2-diacyl-sn-glyceryl-L-cysteinyl-[lipoprotein] + a glycerophospholipid = N-acyl-S-1,2-diacyl-sn-glyceryl-L-cysteinyl-[lipoprotein] + a 2-acyl-sn-glycero-3-phospholipid + H(+)</text>
        <dbReference type="Rhea" id="RHEA:48228"/>
        <dbReference type="Rhea" id="RHEA-COMP:14681"/>
        <dbReference type="Rhea" id="RHEA-COMP:14684"/>
        <dbReference type="ChEBI" id="CHEBI:15378"/>
        <dbReference type="ChEBI" id="CHEBI:136912"/>
        <dbReference type="ChEBI" id="CHEBI:140656"/>
        <dbReference type="ChEBI" id="CHEBI:140657"/>
        <dbReference type="ChEBI" id="CHEBI:140660"/>
        <dbReference type="EC" id="2.3.1.269"/>
    </reaction>
</comment>
<feature type="transmembrane region" description="Helical" evidence="9">
    <location>
        <begin position="74"/>
        <end position="97"/>
    </location>
</feature>
<keyword evidence="7 9" id="KW-0472">Membrane</keyword>